<comment type="caution">
    <text evidence="1">The sequence shown here is derived from an EMBL/GenBank/DDBJ whole genome shotgun (WGS) entry which is preliminary data.</text>
</comment>
<reference evidence="1 2" key="1">
    <citation type="submission" date="2019-03" db="EMBL/GenBank/DDBJ databases">
        <title>Metabolic potential of uncultured bacteria and archaea associated with petroleum seepage in deep-sea sediments.</title>
        <authorList>
            <person name="Dong X."/>
            <person name="Hubert C."/>
        </authorList>
    </citation>
    <scope>NUCLEOTIDE SEQUENCE [LARGE SCALE GENOMIC DNA]</scope>
    <source>
        <strain evidence="1">E29_bin78</strain>
    </source>
</reference>
<dbReference type="Pfam" id="PF08905">
    <property type="entry name" value="DUF1850"/>
    <property type="match status" value="1"/>
</dbReference>
<dbReference type="Proteomes" id="UP000320679">
    <property type="component" value="Unassembled WGS sequence"/>
</dbReference>
<dbReference type="InterPro" id="IPR015001">
    <property type="entry name" value="DUF1850"/>
</dbReference>
<gene>
    <name evidence="1" type="ORF">E3J59_03085</name>
</gene>
<organism evidence="1 2">
    <name type="scientific">Aerophobetes bacterium</name>
    <dbReference type="NCBI Taxonomy" id="2030807"/>
    <lineage>
        <taxon>Bacteria</taxon>
        <taxon>Candidatus Aerophobota</taxon>
    </lineage>
</organism>
<proteinExistence type="predicted"/>
<evidence type="ECO:0000313" key="2">
    <source>
        <dbReference type="Proteomes" id="UP000320679"/>
    </source>
</evidence>
<dbReference type="EMBL" id="SOJK01000127">
    <property type="protein sequence ID" value="TET46417.1"/>
    <property type="molecule type" value="Genomic_DNA"/>
</dbReference>
<accession>A0A523UV35</accession>
<dbReference type="AlphaFoldDB" id="A0A523UV35"/>
<name>A0A523UV35_UNCAE</name>
<sequence length="170" mass="19448">MMVNYRIYIFLAALGAGIIAYSFQPLSFLVVRDKTTGEEIFTQRISPGEKFKLTYIHSVEKIIVTGIFTVDEDNRIILWETYFPSPGTGLPVEARPDRESGQLVLKGINEPREISFFTLSINDYKLILREYEVLLSPPERDGHIIEILARKRAGIVWMVENLKTRLAIAN</sequence>
<protein>
    <submittedName>
        <fullName evidence="1">DUF1850 domain-containing protein</fullName>
    </submittedName>
</protein>
<evidence type="ECO:0000313" key="1">
    <source>
        <dbReference type="EMBL" id="TET46417.1"/>
    </source>
</evidence>